<dbReference type="InterPro" id="IPR036909">
    <property type="entry name" value="Cyt_c-like_dom_sf"/>
</dbReference>
<organism evidence="6 7">
    <name type="scientific">Sandaracinus amylolyticus</name>
    <dbReference type="NCBI Taxonomy" id="927083"/>
    <lineage>
        <taxon>Bacteria</taxon>
        <taxon>Pseudomonadati</taxon>
        <taxon>Myxococcota</taxon>
        <taxon>Polyangia</taxon>
        <taxon>Polyangiales</taxon>
        <taxon>Sandaracinaceae</taxon>
        <taxon>Sandaracinus</taxon>
    </lineage>
</organism>
<dbReference type="AlphaFoldDB" id="A0A0F6W1Z7"/>
<protein>
    <submittedName>
        <fullName evidence="6">Putative diheme cytochrome c-553</fullName>
    </submittedName>
</protein>
<feature type="domain" description="Cytochrome c" evidence="5">
    <location>
        <begin position="188"/>
        <end position="288"/>
    </location>
</feature>
<dbReference type="PROSITE" id="PS51007">
    <property type="entry name" value="CYTC"/>
    <property type="match status" value="2"/>
</dbReference>
<dbReference type="EMBL" id="CP011125">
    <property type="protein sequence ID" value="AKF05392.1"/>
    <property type="molecule type" value="Genomic_DNA"/>
</dbReference>
<evidence type="ECO:0000313" key="6">
    <source>
        <dbReference type="EMBL" id="AKF05392.1"/>
    </source>
</evidence>
<dbReference type="STRING" id="927083.DB32_002541"/>
<dbReference type="InterPro" id="IPR009056">
    <property type="entry name" value="Cyt_c-like_dom"/>
</dbReference>
<keyword evidence="2 4" id="KW-0479">Metal-binding</keyword>
<evidence type="ECO:0000313" key="7">
    <source>
        <dbReference type="Proteomes" id="UP000034883"/>
    </source>
</evidence>
<reference evidence="6 7" key="1">
    <citation type="submission" date="2015-03" db="EMBL/GenBank/DDBJ databases">
        <title>Genome assembly of Sandaracinus amylolyticus DSM 53668.</title>
        <authorList>
            <person name="Sharma G."/>
            <person name="Subramanian S."/>
        </authorList>
    </citation>
    <scope>NUCLEOTIDE SEQUENCE [LARGE SCALE GENOMIC DNA]</scope>
    <source>
        <strain evidence="6 7">DSM 53668</strain>
    </source>
</reference>
<dbReference type="PANTHER" id="PTHR35008">
    <property type="entry name" value="BLL4482 PROTEIN-RELATED"/>
    <property type="match status" value="1"/>
</dbReference>
<dbReference type="SUPFAM" id="SSF46626">
    <property type="entry name" value="Cytochrome c"/>
    <property type="match status" value="2"/>
</dbReference>
<evidence type="ECO:0000256" key="2">
    <source>
        <dbReference type="ARBA" id="ARBA00022723"/>
    </source>
</evidence>
<dbReference type="Proteomes" id="UP000034883">
    <property type="component" value="Chromosome"/>
</dbReference>
<dbReference type="Pfam" id="PF13442">
    <property type="entry name" value="Cytochrome_CBB3"/>
    <property type="match status" value="1"/>
</dbReference>
<accession>A0A0F6W1Z7</accession>
<dbReference type="GO" id="GO:0009055">
    <property type="term" value="F:electron transfer activity"/>
    <property type="evidence" value="ECO:0007669"/>
    <property type="project" value="InterPro"/>
</dbReference>
<evidence type="ECO:0000256" key="4">
    <source>
        <dbReference type="PROSITE-ProRule" id="PRU00433"/>
    </source>
</evidence>
<evidence type="ECO:0000259" key="5">
    <source>
        <dbReference type="PROSITE" id="PS51007"/>
    </source>
</evidence>
<dbReference type="InterPro" id="IPR051459">
    <property type="entry name" value="Cytochrome_c-type_DH"/>
</dbReference>
<keyword evidence="7" id="KW-1185">Reference proteome</keyword>
<gene>
    <name evidence="6" type="ORF">DB32_002541</name>
</gene>
<keyword evidence="1 4" id="KW-0349">Heme</keyword>
<dbReference type="KEGG" id="samy:DB32_002541"/>
<name>A0A0F6W1Z7_9BACT</name>
<evidence type="ECO:0000256" key="3">
    <source>
        <dbReference type="ARBA" id="ARBA00023004"/>
    </source>
</evidence>
<dbReference type="PANTHER" id="PTHR35008:SF8">
    <property type="entry name" value="ALCOHOL DEHYDROGENASE CYTOCHROME C SUBUNIT"/>
    <property type="match status" value="1"/>
</dbReference>
<sequence length="288" mass="30289">MLIAIAVVVGALVVGAAGLVGWAYTSVGSRLERTWDVAVPALELPSDAASLARGEHLLRHVCACVECHGDDLGGRAFVDEPALGRVMGSNLTTGRGGVGGALDADDWARAILHGVGSDHRSLVIMPSEDYTHLSAPDLAALIAYARTVPPVDRETTIELTPLAQVLIATGELPAVSAELIDHDVTLPAAVAPGPTLEHGEYLARMCTGCHGRDFQGQVMAAAPPGTPPVPGIGRRGMTGWTQADFERALRRGQKPGGVAMHPFMPSRYYAGMTDDEVTALWTYLQTVE</sequence>
<dbReference type="Gene3D" id="1.10.760.10">
    <property type="entry name" value="Cytochrome c-like domain"/>
    <property type="match status" value="2"/>
</dbReference>
<dbReference type="Pfam" id="PF00034">
    <property type="entry name" value="Cytochrom_C"/>
    <property type="match status" value="1"/>
</dbReference>
<evidence type="ECO:0000256" key="1">
    <source>
        <dbReference type="ARBA" id="ARBA00022617"/>
    </source>
</evidence>
<dbReference type="GO" id="GO:0046872">
    <property type="term" value="F:metal ion binding"/>
    <property type="evidence" value="ECO:0007669"/>
    <property type="project" value="UniProtKB-KW"/>
</dbReference>
<keyword evidence="3 4" id="KW-0408">Iron</keyword>
<feature type="domain" description="Cytochrome c" evidence="5">
    <location>
        <begin position="49"/>
        <end position="149"/>
    </location>
</feature>
<dbReference type="GO" id="GO:0020037">
    <property type="term" value="F:heme binding"/>
    <property type="evidence" value="ECO:0007669"/>
    <property type="project" value="InterPro"/>
</dbReference>
<proteinExistence type="predicted"/>